<dbReference type="Pfam" id="PF18029">
    <property type="entry name" value="Glyoxalase_6"/>
    <property type="match status" value="1"/>
</dbReference>
<protein>
    <submittedName>
        <fullName evidence="2">VOC family protein</fullName>
    </submittedName>
</protein>
<name>A0ABV6DHA6_9BACL</name>
<organism evidence="2 3">
    <name type="scientific">Paenibacillus chartarius</name>
    <dbReference type="NCBI Taxonomy" id="747481"/>
    <lineage>
        <taxon>Bacteria</taxon>
        <taxon>Bacillati</taxon>
        <taxon>Bacillota</taxon>
        <taxon>Bacilli</taxon>
        <taxon>Bacillales</taxon>
        <taxon>Paenibacillaceae</taxon>
        <taxon>Paenibacillus</taxon>
    </lineage>
</organism>
<dbReference type="EMBL" id="JBHLWN010000025">
    <property type="protein sequence ID" value="MFC0212029.1"/>
    <property type="molecule type" value="Genomic_DNA"/>
</dbReference>
<dbReference type="RefSeq" id="WP_377469089.1">
    <property type="nucleotide sequence ID" value="NZ_JBHLWN010000025.1"/>
</dbReference>
<evidence type="ECO:0000259" key="1">
    <source>
        <dbReference type="Pfam" id="PF18029"/>
    </source>
</evidence>
<reference evidence="2 3" key="1">
    <citation type="submission" date="2024-09" db="EMBL/GenBank/DDBJ databases">
        <authorList>
            <person name="Sun Q."/>
            <person name="Mori K."/>
        </authorList>
    </citation>
    <scope>NUCLEOTIDE SEQUENCE [LARGE SCALE GENOMIC DNA]</scope>
    <source>
        <strain evidence="2 3">CCM 7759</strain>
    </source>
</reference>
<dbReference type="PANTHER" id="PTHR33993">
    <property type="entry name" value="GLYOXALASE-RELATED"/>
    <property type="match status" value="1"/>
</dbReference>
<keyword evidence="3" id="KW-1185">Reference proteome</keyword>
<gene>
    <name evidence="2" type="ORF">ACFFK0_06105</name>
</gene>
<feature type="domain" description="Glyoxalase-like" evidence="1">
    <location>
        <begin position="7"/>
        <end position="112"/>
    </location>
</feature>
<dbReference type="PANTHER" id="PTHR33993:SF2">
    <property type="entry name" value="VOC DOMAIN-CONTAINING PROTEIN"/>
    <property type="match status" value="1"/>
</dbReference>
<comment type="caution">
    <text evidence="2">The sequence shown here is derived from an EMBL/GenBank/DDBJ whole genome shotgun (WGS) entry which is preliminary data.</text>
</comment>
<accession>A0ABV6DHA6</accession>
<dbReference type="InterPro" id="IPR041581">
    <property type="entry name" value="Glyoxalase_6"/>
</dbReference>
<sequence length="117" mass="13169">MNRVILFDLGSQDPEGAEQFYAKVFDWNIGKPNWDYWPVTTGSSDLPGIDGGISRAPKDVAQRVQITIQVKSIDEIISKAVENGAKQDTDKMDFGDFFLAYLYDPQGIRFGLIQYKS</sequence>
<dbReference type="Proteomes" id="UP001589776">
    <property type="component" value="Unassembled WGS sequence"/>
</dbReference>
<evidence type="ECO:0000313" key="3">
    <source>
        <dbReference type="Proteomes" id="UP001589776"/>
    </source>
</evidence>
<dbReference type="Gene3D" id="3.10.180.10">
    <property type="entry name" value="2,3-Dihydroxybiphenyl 1,2-Dioxygenase, domain 1"/>
    <property type="match status" value="1"/>
</dbReference>
<proteinExistence type="predicted"/>
<dbReference type="InterPro" id="IPR029068">
    <property type="entry name" value="Glyas_Bleomycin-R_OHBP_Dase"/>
</dbReference>
<evidence type="ECO:0000313" key="2">
    <source>
        <dbReference type="EMBL" id="MFC0212029.1"/>
    </source>
</evidence>
<dbReference type="SUPFAM" id="SSF54593">
    <property type="entry name" value="Glyoxalase/Bleomycin resistance protein/Dihydroxybiphenyl dioxygenase"/>
    <property type="match status" value="1"/>
</dbReference>
<dbReference type="InterPro" id="IPR052164">
    <property type="entry name" value="Anthracycline_SecMetBiosynth"/>
</dbReference>